<dbReference type="Pfam" id="PF17765">
    <property type="entry name" value="MLTR_LBD"/>
    <property type="match status" value="1"/>
</dbReference>
<keyword evidence="3" id="KW-1185">Reference proteome</keyword>
<gene>
    <name evidence="2" type="ORF">HGB38_30775</name>
</gene>
<reference evidence="2 3" key="1">
    <citation type="submission" date="2020-04" db="EMBL/GenBank/DDBJ databases">
        <title>MicrobeNet Type strains.</title>
        <authorList>
            <person name="Nicholson A.C."/>
        </authorList>
    </citation>
    <scope>NUCLEOTIDE SEQUENCE [LARGE SCALE GENOMIC DNA]</scope>
    <source>
        <strain evidence="2 3">DSM 44956</strain>
    </source>
</reference>
<dbReference type="AlphaFoldDB" id="A0A7X6LA53"/>
<protein>
    <recommendedName>
        <fullName evidence="1">MmyB-like transcription regulator ligand binding domain-containing protein</fullName>
    </recommendedName>
</protein>
<dbReference type="Gene3D" id="3.30.450.180">
    <property type="match status" value="1"/>
</dbReference>
<dbReference type="EMBL" id="JAAXOS010000018">
    <property type="protein sequence ID" value="NKY30568.1"/>
    <property type="molecule type" value="Genomic_DNA"/>
</dbReference>
<dbReference type="InterPro" id="IPR041413">
    <property type="entry name" value="MLTR_LBD"/>
</dbReference>
<feature type="domain" description="MmyB-like transcription regulator ligand binding" evidence="1">
    <location>
        <begin position="2"/>
        <end position="72"/>
    </location>
</feature>
<sequence length="79" mass="8921">MAEFTEYSVEFEQAWARHDVRVQGRGNMPLRHPLVGPLVVSYEVLMPVQDPDQRIIIYRAADAESQSALDRLIAALDAP</sequence>
<organism evidence="2 3">
    <name type="scientific">Nocardia gamkensis</name>
    <dbReference type="NCBI Taxonomy" id="352869"/>
    <lineage>
        <taxon>Bacteria</taxon>
        <taxon>Bacillati</taxon>
        <taxon>Actinomycetota</taxon>
        <taxon>Actinomycetes</taxon>
        <taxon>Mycobacteriales</taxon>
        <taxon>Nocardiaceae</taxon>
        <taxon>Nocardia</taxon>
    </lineage>
</organism>
<evidence type="ECO:0000313" key="3">
    <source>
        <dbReference type="Proteomes" id="UP000540698"/>
    </source>
</evidence>
<evidence type="ECO:0000313" key="2">
    <source>
        <dbReference type="EMBL" id="NKY30568.1"/>
    </source>
</evidence>
<name>A0A7X6LA53_9NOCA</name>
<accession>A0A7X6LA53</accession>
<proteinExistence type="predicted"/>
<evidence type="ECO:0000259" key="1">
    <source>
        <dbReference type="Pfam" id="PF17765"/>
    </source>
</evidence>
<dbReference type="Proteomes" id="UP000540698">
    <property type="component" value="Unassembled WGS sequence"/>
</dbReference>
<comment type="caution">
    <text evidence="2">The sequence shown here is derived from an EMBL/GenBank/DDBJ whole genome shotgun (WGS) entry which is preliminary data.</text>
</comment>